<dbReference type="Pfam" id="PF02575">
    <property type="entry name" value="YbaB_DNA_bd"/>
    <property type="match status" value="1"/>
</dbReference>
<reference evidence="5 6" key="1">
    <citation type="submission" date="2018-12" db="EMBL/GenBank/DDBJ databases">
        <authorList>
            <person name="Chong R.A."/>
        </authorList>
    </citation>
    <scope>NUCLEOTIDE SEQUENCE [LARGE SCALE GENOMIC DNA]</scope>
    <source>
        <strain evidence="5 6">Tca</strain>
    </source>
</reference>
<comment type="subunit">
    <text evidence="2">Homodimer.</text>
</comment>
<proteinExistence type="inferred from homology"/>
<dbReference type="NCBIfam" id="TIGR00103">
    <property type="entry name" value="DNA_YbaB_EbfC"/>
    <property type="match status" value="1"/>
</dbReference>
<organism evidence="5 6">
    <name type="scientific">Buchnera aphidicola</name>
    <name type="common">Thelaxes californica</name>
    <dbReference type="NCBI Taxonomy" id="1315998"/>
    <lineage>
        <taxon>Bacteria</taxon>
        <taxon>Pseudomonadati</taxon>
        <taxon>Pseudomonadota</taxon>
        <taxon>Gammaproteobacteria</taxon>
        <taxon>Enterobacterales</taxon>
        <taxon>Erwiniaceae</taxon>
        <taxon>Buchnera</taxon>
    </lineage>
</organism>
<evidence type="ECO:0000256" key="3">
    <source>
        <dbReference type="SAM" id="Coils"/>
    </source>
</evidence>
<dbReference type="EMBL" id="CP034852">
    <property type="protein sequence ID" value="QCI26892.1"/>
    <property type="molecule type" value="Genomic_DNA"/>
</dbReference>
<dbReference type="GO" id="GO:0043590">
    <property type="term" value="C:bacterial nucleoid"/>
    <property type="evidence" value="ECO:0007669"/>
    <property type="project" value="UniProtKB-UniRule"/>
</dbReference>
<comment type="function">
    <text evidence="2">Binds to DNA and alters its conformation. May be involved in regulation of gene expression, nucleoid organization and DNA protection.</text>
</comment>
<evidence type="ECO:0000313" key="5">
    <source>
        <dbReference type="EMBL" id="QCI26892.1"/>
    </source>
</evidence>
<dbReference type="InterPro" id="IPR036894">
    <property type="entry name" value="YbaB-like_sf"/>
</dbReference>
<dbReference type="InterPro" id="IPR004401">
    <property type="entry name" value="YbaB/EbfC"/>
</dbReference>
<dbReference type="PANTHER" id="PTHR33449">
    <property type="entry name" value="NUCLEOID-ASSOCIATED PROTEIN YBAB"/>
    <property type="match status" value="1"/>
</dbReference>
<sequence>MLNSNNLNNFIQQAQNMQDKLKKIQKDIESLEITGESGAGLVKVTLFGNYKCKKIEIDNSLLIKEEVEILEDLITAAFNDANRRVTEEKNQKINETSNKFGVPPEFSLNL</sequence>
<protein>
    <recommendedName>
        <fullName evidence="2">Nucleoid-associated protein D9V80_01885</fullName>
    </recommendedName>
</protein>
<evidence type="ECO:0000256" key="2">
    <source>
        <dbReference type="HAMAP-Rule" id="MF_00274"/>
    </source>
</evidence>
<comment type="similarity">
    <text evidence="2">Belongs to the YbaB/EbfC family.</text>
</comment>
<dbReference type="PIRSF" id="PIRSF004555">
    <property type="entry name" value="UCP004555"/>
    <property type="match status" value="1"/>
</dbReference>
<reference evidence="5 6" key="2">
    <citation type="submission" date="2019-05" db="EMBL/GenBank/DDBJ databases">
        <title>Genome evolution of the obligate endosymbiont Buchnera aphidicola.</title>
        <authorList>
            <person name="Moran N.A."/>
        </authorList>
    </citation>
    <scope>NUCLEOTIDE SEQUENCE [LARGE SCALE GENOMIC DNA]</scope>
    <source>
        <strain evidence="5 6">Tca</strain>
    </source>
</reference>
<keyword evidence="2" id="KW-0963">Cytoplasm</keyword>
<keyword evidence="6" id="KW-1185">Reference proteome</keyword>
<dbReference type="OrthoDB" id="9808738at2"/>
<keyword evidence="1 2" id="KW-0238">DNA-binding</keyword>
<dbReference type="SUPFAM" id="SSF82607">
    <property type="entry name" value="YbaB-like"/>
    <property type="match status" value="1"/>
</dbReference>
<comment type="subcellular location">
    <subcellularLocation>
        <location evidence="2">Cytoplasm</location>
        <location evidence="2">Nucleoid</location>
    </subcellularLocation>
</comment>
<gene>
    <name evidence="5" type="ORF">D9V80_01885</name>
</gene>
<name>A0A4D6YCU7_9GAMM</name>
<evidence type="ECO:0000256" key="1">
    <source>
        <dbReference type="ARBA" id="ARBA00023125"/>
    </source>
</evidence>
<dbReference type="Proteomes" id="UP000298782">
    <property type="component" value="Chromosome"/>
</dbReference>
<dbReference type="Gene3D" id="3.30.1310.10">
    <property type="entry name" value="Nucleoid-associated protein YbaB-like domain"/>
    <property type="match status" value="1"/>
</dbReference>
<dbReference type="HAMAP" id="MF_00274">
    <property type="entry name" value="DNA_YbaB_EbfC"/>
    <property type="match status" value="1"/>
</dbReference>
<evidence type="ECO:0000256" key="4">
    <source>
        <dbReference type="SAM" id="MobiDB-lite"/>
    </source>
</evidence>
<dbReference type="AlphaFoldDB" id="A0A4D6YCU7"/>
<feature type="coiled-coil region" evidence="3">
    <location>
        <begin position="7"/>
        <end position="34"/>
    </location>
</feature>
<accession>A0A4D6YCU7</accession>
<dbReference type="GO" id="GO:0003677">
    <property type="term" value="F:DNA binding"/>
    <property type="evidence" value="ECO:0007669"/>
    <property type="project" value="UniProtKB-UniRule"/>
</dbReference>
<feature type="region of interest" description="Disordered" evidence="4">
    <location>
        <begin position="88"/>
        <end position="110"/>
    </location>
</feature>
<dbReference type="GO" id="GO:0005829">
    <property type="term" value="C:cytosol"/>
    <property type="evidence" value="ECO:0007669"/>
    <property type="project" value="TreeGrafter"/>
</dbReference>
<keyword evidence="3" id="KW-0175">Coiled coil</keyword>
<dbReference type="RefSeq" id="WP_158353684.1">
    <property type="nucleotide sequence ID" value="NZ_CP034852.1"/>
</dbReference>
<evidence type="ECO:0000313" key="6">
    <source>
        <dbReference type="Proteomes" id="UP000298782"/>
    </source>
</evidence>
<dbReference type="PANTHER" id="PTHR33449:SF1">
    <property type="entry name" value="NUCLEOID-ASSOCIATED PROTEIN YBAB"/>
    <property type="match status" value="1"/>
</dbReference>